<dbReference type="EMBL" id="CP047156">
    <property type="protein sequence ID" value="QHB99889.1"/>
    <property type="molecule type" value="Genomic_DNA"/>
</dbReference>
<keyword evidence="3" id="KW-1185">Reference proteome</keyword>
<name>A0A7L4YL91_9ACTN</name>
<dbReference type="RefSeq" id="WP_159543910.1">
    <property type="nucleotide sequence ID" value="NZ_CP047156.1"/>
</dbReference>
<evidence type="ECO:0000259" key="1">
    <source>
        <dbReference type="Pfam" id="PF13482"/>
    </source>
</evidence>
<evidence type="ECO:0000313" key="3">
    <source>
        <dbReference type="Proteomes" id="UP000463857"/>
    </source>
</evidence>
<gene>
    <name evidence="2" type="ORF">EK0264_06050</name>
</gene>
<dbReference type="Proteomes" id="UP000463857">
    <property type="component" value="Chromosome"/>
</dbReference>
<dbReference type="InterPro" id="IPR038720">
    <property type="entry name" value="YprB_RNase_H-like_dom"/>
</dbReference>
<protein>
    <submittedName>
        <fullName evidence="2">TM0106 family RecB-like putative nuclease</fullName>
    </submittedName>
</protein>
<feature type="domain" description="YprB ribonuclease H-like" evidence="1">
    <location>
        <begin position="320"/>
        <end position="512"/>
    </location>
</feature>
<dbReference type="InterPro" id="IPR012337">
    <property type="entry name" value="RNaseH-like_sf"/>
</dbReference>
<dbReference type="KEGG" id="eke:EK0264_06050"/>
<sequence length="521" mass="57073">MDVADGRVVYSPADLSTYADCAYRALRRLDVATGRVRAPAAAGDALRDRIRERAREHELFVLDGYRERYGDGVLSLDGAPNVPHRAALTQRTLEALASGAEVIHRPHLASGQLYAVADFLVRYGDRWQLVESRFAHRVKTSGRIEIGALAQLLIALEVPIEVDALVHLGNRTSVAVPIIEVLPEAGMVRADFEADLAAALADGPVAWGTPGLRICGWCAPCREAAYLARDVRTVAGLRMEDRAPLLGAGISTIDQLAAADGAVDGLDPQRLSDLRAQARLQVRALPPGAERDPSLAGAVAFEVADAAPIEQLPRASEGDLFFDFESDPLWRASDDDSIDGLEYLFGLWVPARTDEEFVSFWAHNRAEERRALIRFMQFVEAAIARDPALHIYHYSSYEPTVLARVAQRHDTAVDQVAQLIDGGFFVDLLPVVRGSLRTSQDGFGLKKIEPLYMGDEARDGTVQTAAASVVGYQDYVELRDAGRLSEAAAVLAGIEDYNRYDCLSTYRLRNWLLSLVDLPSR</sequence>
<organism evidence="2 3">
    <name type="scientific">Epidermidibacterium keratini</name>
    <dbReference type="NCBI Taxonomy" id="1891644"/>
    <lineage>
        <taxon>Bacteria</taxon>
        <taxon>Bacillati</taxon>
        <taxon>Actinomycetota</taxon>
        <taxon>Actinomycetes</taxon>
        <taxon>Sporichthyales</taxon>
        <taxon>Sporichthyaceae</taxon>
        <taxon>Epidermidibacterium</taxon>
    </lineage>
</organism>
<reference evidence="2 3" key="1">
    <citation type="journal article" date="2018" name="Int. J. Syst. Evol. Microbiol.">
        <title>Epidermidibacterium keratini gen. nov., sp. nov., a member of the family Sporichthyaceae, isolated from keratin epidermis.</title>
        <authorList>
            <person name="Lee D.G."/>
            <person name="Trujillo M.E."/>
            <person name="Kang S."/>
            <person name="Nam J.J."/>
            <person name="Kim Y.J."/>
        </authorList>
    </citation>
    <scope>NUCLEOTIDE SEQUENCE [LARGE SCALE GENOMIC DNA]</scope>
    <source>
        <strain evidence="2 3">EPI-7</strain>
    </source>
</reference>
<accession>A0A7L4YL91</accession>
<dbReference type="InParanoid" id="A0A7L4YL91"/>
<dbReference type="InterPro" id="IPR019993">
    <property type="entry name" value="RecB_nuclease_TM0106_put"/>
</dbReference>
<proteinExistence type="predicted"/>
<dbReference type="Pfam" id="PF13482">
    <property type="entry name" value="RNase_H_2"/>
    <property type="match status" value="1"/>
</dbReference>
<dbReference type="AlphaFoldDB" id="A0A7L4YL91"/>
<dbReference type="OrthoDB" id="9757917at2"/>
<evidence type="ECO:0000313" key="2">
    <source>
        <dbReference type="EMBL" id="QHB99889.1"/>
    </source>
</evidence>
<dbReference type="SUPFAM" id="SSF53098">
    <property type="entry name" value="Ribonuclease H-like"/>
    <property type="match status" value="1"/>
</dbReference>
<dbReference type="NCBIfam" id="TIGR03491">
    <property type="entry name" value="TM0106 family RecB-like putative nuclease"/>
    <property type="match status" value="1"/>
</dbReference>